<protein>
    <submittedName>
        <fullName evidence="2">Uncharacterized protein</fullName>
    </submittedName>
</protein>
<dbReference type="SUPFAM" id="SSF101908">
    <property type="entry name" value="Putative isomerase YbhE"/>
    <property type="match status" value="1"/>
</dbReference>
<dbReference type="GO" id="GO:0005737">
    <property type="term" value="C:cytoplasm"/>
    <property type="evidence" value="ECO:0007669"/>
    <property type="project" value="TreeGrafter"/>
</dbReference>
<dbReference type="KEGG" id="cthr:CTHT_0025230"/>
<dbReference type="eggNOG" id="ENOG502QVCT">
    <property type="taxonomic scope" value="Eukaryota"/>
</dbReference>
<sequence>MMDAMCEANWRFATVTGHKKDRKNGKEGGSVVAAVTKHGAKFSNGTVSKATSSEPSPIVSPEIQPASSLSSTDHPVTSPLLDAASGTGTSYTTSTSPGAQDWPRGLSPGMAGSPGNLINFVGESPPTAPSSYEDARGAPGRAGPTLPRPIAAHHTPASASPPIVGRRPFSLHMDSHYSPPDTHLPLSAAAVARRGSLNSPYVHGRIVSNPPLPHHPQAHFYGAAPLDLDPTPRSGMKAGEKGYYFGFDVLTLPSVDRAPGKDTVVLAGYEGGLEVFSVSRRGVEHVANLKGLRGGVYHAKVLPWTSASSDLFPLVAVVVHGPILPQRTSEGGVEGGDYDPVSADRSDAMINSPAPSVKNAGSSKTGAGLIEAYQTSVEVWSLKTGQQFCVLLEAPKIPLKTSITSPSFHAPPPTGAFHIHADGGNIIVSSGVTGECWVYRQMPPVGELPLHFGCIGKLWTTLQQPPKGDTPQEPDWSRIPGPSSPRPRPQTAIVSVSGRWIAYCPAAPSSQISLRASVPVPVYGRAPGLTSMTAPQLPPVNAEVDLFMTESVVNKVMRDATQEIIQGARWIGKQGMQAWNNYWNPQPNQQPRSPTTAPQGWGETLQFPPTHGPVTSQPVVKDPGMVSIIDIETLGSFSNLHPIATFSVPNGCSFLSLSPSGLSLFSASSKGDVQTVWDLMRIHNTRSSPLQAAASPLGGPRVRQVAHFSRMTVARIIDVAWTRPNGERIAMVTERGTVHILDLPPSAFSWPPPRRRRAQETKAAAAASEAPTSVASSAASSAVSIASSALSSVRDVALPLINRHQRSSSSTQAATGSAIGGYAAAGGKVLAASITHSLGKTGNVISQLRHTGENRVSLPSSSPPGPSCVIWVPGKRNHSLFILGMGLVRTFPCRTRKADGKGGKGHKTLRLSRYKDHSLPMLPDDVLPPVVKRILDPEEYLDLAAAAADRDFEAGANTLVLNQPRPRVQKPYDLSAESAIPQAEIESSAPYQPFHTDRRVVLYELTPSRPTNTGNELQERDLSSLMSGASLGDNTPLSSSPEPSSTPSRRGKKRQPPALPSPLPPPPAVVPAASSVIITSSLPSGAWVFGQPLPAIRLDVGTGHHHLLDDADDDSDNPTVFSIPLDSHASRALPAEAMERVLMHTDGGDTNVGMAQIVITTRKRRNRYRGGEGDEDGFFEDDCEVLDFADQRV</sequence>
<feature type="region of interest" description="Disordered" evidence="1">
    <location>
        <begin position="1026"/>
        <end position="1066"/>
    </location>
</feature>
<dbReference type="EMBL" id="GL988041">
    <property type="protein sequence ID" value="EGS20687.1"/>
    <property type="molecule type" value="Genomic_DNA"/>
</dbReference>
<feature type="region of interest" description="Disordered" evidence="1">
    <location>
        <begin position="44"/>
        <end position="171"/>
    </location>
</feature>
<dbReference type="GO" id="GO:0006914">
    <property type="term" value="P:autophagy"/>
    <property type="evidence" value="ECO:0007669"/>
    <property type="project" value="InterPro"/>
</dbReference>
<dbReference type="PANTHER" id="PTHR13268">
    <property type="entry name" value="BREAST CARCINOMA AMPLIFIED SEQUENCE 3"/>
    <property type="match status" value="1"/>
</dbReference>
<evidence type="ECO:0000313" key="2">
    <source>
        <dbReference type="EMBL" id="EGS20687.1"/>
    </source>
</evidence>
<dbReference type="OrthoDB" id="3938623at2759"/>
<evidence type="ECO:0000313" key="3">
    <source>
        <dbReference type="Proteomes" id="UP000008066"/>
    </source>
</evidence>
<feature type="compositionally biased region" description="Low complexity" evidence="1">
    <location>
        <begin position="83"/>
        <end position="99"/>
    </location>
</feature>
<dbReference type="AlphaFoldDB" id="G0S5X1"/>
<dbReference type="GeneID" id="18256561"/>
<dbReference type="OMA" id="SYEDSGR"/>
<evidence type="ECO:0000256" key="1">
    <source>
        <dbReference type="SAM" id="MobiDB-lite"/>
    </source>
</evidence>
<keyword evidence="3" id="KW-1185">Reference proteome</keyword>
<feature type="region of interest" description="Disordered" evidence="1">
    <location>
        <begin position="463"/>
        <end position="490"/>
    </location>
</feature>
<dbReference type="PANTHER" id="PTHR13268:SF0">
    <property type="entry name" value="BCAS3 MICROTUBULE ASSOCIATED CELL MIGRATION FACTOR"/>
    <property type="match status" value="1"/>
</dbReference>
<dbReference type="Proteomes" id="UP000008066">
    <property type="component" value="Unassembled WGS sequence"/>
</dbReference>
<proteinExistence type="predicted"/>
<dbReference type="InterPro" id="IPR015943">
    <property type="entry name" value="WD40/YVTN_repeat-like_dom_sf"/>
</dbReference>
<accession>G0S5X1</accession>
<dbReference type="HOGENOM" id="CLU_005319_0_0_1"/>
<dbReference type="InterPro" id="IPR045142">
    <property type="entry name" value="BCAS3-like"/>
</dbReference>
<feature type="compositionally biased region" description="Low complexity" evidence="1">
    <location>
        <begin position="52"/>
        <end position="65"/>
    </location>
</feature>
<reference evidence="2 3" key="1">
    <citation type="journal article" date="2011" name="Cell">
        <title>Insight into structure and assembly of the nuclear pore complex by utilizing the genome of a eukaryotic thermophile.</title>
        <authorList>
            <person name="Amlacher S."/>
            <person name="Sarges P."/>
            <person name="Flemming D."/>
            <person name="van Noort V."/>
            <person name="Kunze R."/>
            <person name="Devos D.P."/>
            <person name="Arumugam M."/>
            <person name="Bork P."/>
            <person name="Hurt E."/>
        </authorList>
    </citation>
    <scope>NUCLEOTIDE SEQUENCE [LARGE SCALE GENOMIC DNA]</scope>
    <source>
        <strain evidence="3">DSM 1495 / CBS 144.50 / IMI 039719</strain>
    </source>
</reference>
<organism evidence="3">
    <name type="scientific">Chaetomium thermophilum (strain DSM 1495 / CBS 144.50 / IMI 039719)</name>
    <name type="common">Thermochaetoides thermophila</name>
    <dbReference type="NCBI Taxonomy" id="759272"/>
    <lineage>
        <taxon>Eukaryota</taxon>
        <taxon>Fungi</taxon>
        <taxon>Dikarya</taxon>
        <taxon>Ascomycota</taxon>
        <taxon>Pezizomycotina</taxon>
        <taxon>Sordariomycetes</taxon>
        <taxon>Sordariomycetidae</taxon>
        <taxon>Sordariales</taxon>
        <taxon>Chaetomiaceae</taxon>
        <taxon>Thermochaetoides</taxon>
    </lineage>
</organism>
<feature type="compositionally biased region" description="Low complexity" evidence="1">
    <location>
        <begin position="1036"/>
        <end position="1048"/>
    </location>
</feature>
<feature type="compositionally biased region" description="Pro residues" evidence="1">
    <location>
        <begin position="1057"/>
        <end position="1066"/>
    </location>
</feature>
<gene>
    <name evidence="2" type="ORF">CTHT_0025230</name>
</gene>
<dbReference type="Gene3D" id="2.130.10.10">
    <property type="entry name" value="YVTN repeat-like/Quinoprotein amine dehydrogenase"/>
    <property type="match status" value="1"/>
</dbReference>
<dbReference type="STRING" id="759272.G0S5X1"/>
<feature type="compositionally biased region" description="Low complexity" evidence="1">
    <location>
        <begin position="149"/>
        <end position="163"/>
    </location>
</feature>
<dbReference type="RefSeq" id="XP_006692983.1">
    <property type="nucleotide sequence ID" value="XM_006692920.1"/>
</dbReference>
<feature type="compositionally biased region" description="Polar residues" evidence="1">
    <location>
        <begin position="1026"/>
        <end position="1035"/>
    </location>
</feature>
<dbReference type="GO" id="GO:0042594">
    <property type="term" value="P:response to starvation"/>
    <property type="evidence" value="ECO:0007669"/>
    <property type="project" value="TreeGrafter"/>
</dbReference>
<name>G0S5X1_CHATD</name>
<feature type="compositionally biased region" description="Polar residues" evidence="1">
    <location>
        <begin position="66"/>
        <end position="75"/>
    </location>
</feature>